<organism evidence="1 2">
    <name type="scientific">Rousettus aegyptiacus</name>
    <name type="common">Egyptian fruit bat</name>
    <name type="synonym">Pteropus aegyptiacus</name>
    <dbReference type="NCBI Taxonomy" id="9407"/>
    <lineage>
        <taxon>Eukaryota</taxon>
        <taxon>Metazoa</taxon>
        <taxon>Chordata</taxon>
        <taxon>Craniata</taxon>
        <taxon>Vertebrata</taxon>
        <taxon>Euteleostomi</taxon>
        <taxon>Mammalia</taxon>
        <taxon>Eutheria</taxon>
        <taxon>Laurasiatheria</taxon>
        <taxon>Chiroptera</taxon>
        <taxon>Yinpterochiroptera</taxon>
        <taxon>Pteropodoidea</taxon>
        <taxon>Pteropodidae</taxon>
        <taxon>Rousettinae</taxon>
        <taxon>Rousettus</taxon>
    </lineage>
</organism>
<dbReference type="EMBL" id="JACASE010000001">
    <property type="protein sequence ID" value="KAF6503779.1"/>
    <property type="molecule type" value="Genomic_DNA"/>
</dbReference>
<protein>
    <submittedName>
        <fullName evidence="1">Abelson helper integration site 1</fullName>
    </submittedName>
</protein>
<sequence length="35" mass="4308">MKEKKRRKKLADQKKISHLTLLEAIFRKLKKLQMK</sequence>
<keyword evidence="2" id="KW-1185">Reference proteome</keyword>
<reference evidence="1 2" key="1">
    <citation type="journal article" date="2020" name="Nature">
        <title>Six reference-quality genomes reveal evolution of bat adaptations.</title>
        <authorList>
            <person name="Jebb D."/>
            <person name="Huang Z."/>
            <person name="Pippel M."/>
            <person name="Hughes G.M."/>
            <person name="Lavrichenko K."/>
            <person name="Devanna P."/>
            <person name="Winkler S."/>
            <person name="Jermiin L.S."/>
            <person name="Skirmuntt E.C."/>
            <person name="Katzourakis A."/>
            <person name="Burkitt-Gray L."/>
            <person name="Ray D.A."/>
            <person name="Sullivan K.A.M."/>
            <person name="Roscito J.G."/>
            <person name="Kirilenko B.M."/>
            <person name="Davalos L.M."/>
            <person name="Corthals A.P."/>
            <person name="Power M.L."/>
            <person name="Jones G."/>
            <person name="Ransome R.D."/>
            <person name="Dechmann D.K.N."/>
            <person name="Locatelli A.G."/>
            <person name="Puechmaille S.J."/>
            <person name="Fedrigo O."/>
            <person name="Jarvis E.D."/>
            <person name="Hiller M."/>
            <person name="Vernes S.C."/>
            <person name="Myers E.W."/>
            <person name="Teeling E.C."/>
        </authorList>
    </citation>
    <scope>NUCLEOTIDE SEQUENCE [LARGE SCALE GENOMIC DNA]</scope>
    <source>
        <strain evidence="1">MRouAeg1</strain>
        <tissue evidence="1">Muscle</tissue>
    </source>
</reference>
<name>A0A7J8K4K0_ROUAE</name>
<evidence type="ECO:0000313" key="2">
    <source>
        <dbReference type="Proteomes" id="UP000593571"/>
    </source>
</evidence>
<dbReference type="Proteomes" id="UP000593571">
    <property type="component" value="Unassembled WGS sequence"/>
</dbReference>
<accession>A0A7J8K4K0</accession>
<evidence type="ECO:0000313" key="1">
    <source>
        <dbReference type="EMBL" id="KAF6503779.1"/>
    </source>
</evidence>
<proteinExistence type="predicted"/>
<comment type="caution">
    <text evidence="1">The sequence shown here is derived from an EMBL/GenBank/DDBJ whole genome shotgun (WGS) entry which is preliminary data.</text>
</comment>
<gene>
    <name evidence="1" type="ORF">HJG63_000469</name>
</gene>
<dbReference type="AlphaFoldDB" id="A0A7J8K4K0"/>